<dbReference type="RefSeq" id="WP_160843461.1">
    <property type="nucleotide sequence ID" value="NZ_WVHT01000002.1"/>
</dbReference>
<evidence type="ECO:0000256" key="1">
    <source>
        <dbReference type="SAM" id="MobiDB-lite"/>
    </source>
</evidence>
<dbReference type="AlphaFoldDB" id="A0A7K1Y6T1"/>
<gene>
    <name evidence="2" type="ORF">GS399_04805</name>
</gene>
<evidence type="ECO:0000313" key="3">
    <source>
        <dbReference type="Proteomes" id="UP000466586"/>
    </source>
</evidence>
<accession>A0A7K1Y6T1</accession>
<dbReference type="EMBL" id="WVHT01000002">
    <property type="protein sequence ID" value="MXV50282.1"/>
    <property type="molecule type" value="Genomic_DNA"/>
</dbReference>
<evidence type="ECO:0000313" key="2">
    <source>
        <dbReference type="EMBL" id="MXV50282.1"/>
    </source>
</evidence>
<dbReference type="Pfam" id="PF18976">
    <property type="entry name" value="DUF5712"/>
    <property type="match status" value="1"/>
</dbReference>
<feature type="region of interest" description="Disordered" evidence="1">
    <location>
        <begin position="245"/>
        <end position="264"/>
    </location>
</feature>
<proteinExistence type="predicted"/>
<comment type="caution">
    <text evidence="2">The sequence shown here is derived from an EMBL/GenBank/DDBJ whole genome shotgun (WGS) entry which is preliminary data.</text>
</comment>
<dbReference type="Proteomes" id="UP000466586">
    <property type="component" value="Unassembled WGS sequence"/>
</dbReference>
<reference evidence="2 3" key="1">
    <citation type="submission" date="2019-11" db="EMBL/GenBank/DDBJ databases">
        <title>Pedobacter sp. HMF7647 Genome sequencing and assembly.</title>
        <authorList>
            <person name="Kang H."/>
            <person name="Kim H."/>
            <person name="Joh K."/>
        </authorList>
    </citation>
    <scope>NUCLEOTIDE SEQUENCE [LARGE SCALE GENOMIC DNA]</scope>
    <source>
        <strain evidence="2 3">HMF7647</strain>
    </source>
</reference>
<name>A0A7K1Y6T1_9SPHI</name>
<organism evidence="2 3">
    <name type="scientific">Hufsiella arboris</name>
    <dbReference type="NCBI Taxonomy" id="2695275"/>
    <lineage>
        <taxon>Bacteria</taxon>
        <taxon>Pseudomonadati</taxon>
        <taxon>Bacteroidota</taxon>
        <taxon>Sphingobacteriia</taxon>
        <taxon>Sphingobacteriales</taxon>
        <taxon>Sphingobacteriaceae</taxon>
        <taxon>Hufsiella</taxon>
    </lineage>
</organism>
<keyword evidence="3" id="KW-1185">Reference proteome</keyword>
<protein>
    <submittedName>
        <fullName evidence="2">Molybdopterin-guanine dinucleotide biosynthesis protein MobB</fullName>
    </submittedName>
</protein>
<dbReference type="InterPro" id="IPR043766">
    <property type="entry name" value="BfmA-like"/>
</dbReference>
<sequence length="306" mass="35060">MFIQISKSETGNNKGSCGQLVAYLEKENVLAEKIGGLDYRPEYWFNEKRNDIKVYEVRTGIDGNIRKLAGDEAKFYLINISPSEKEINHLVDRYGREGAKAQFKAYANEVMNAYARNFKRDRISSNGDLVYYGKLENRRYYSFRDQEVKRGMAKRGQAKPGEQMHLQVIVSRKDQSNSIKLSPLNNSKGSNAKHSEKVGQFDRVAFKHRSETLFDELFAYKRGMDETFRFANILKHGSISQRSELFEHSQKASQNSVRSSPEAMDTKVASDLLDVLLSKVHEDIQQPLLRRKKKKGTVTRSGGRSL</sequence>